<protein>
    <submittedName>
        <fullName evidence="1">Uncharacterized protein</fullName>
    </submittedName>
</protein>
<dbReference type="eggNOG" id="ENOG502ZSBD">
    <property type="taxonomic scope" value="Bacteria"/>
</dbReference>
<gene>
    <name evidence="1" type="ORF">AS202_09705</name>
</gene>
<evidence type="ECO:0000313" key="1">
    <source>
        <dbReference type="EMBL" id="ALU26404.1"/>
    </source>
</evidence>
<evidence type="ECO:0000313" key="2">
    <source>
        <dbReference type="Proteomes" id="UP000069030"/>
    </source>
</evidence>
<dbReference type="KEGG" id="mod:AS202_09705"/>
<dbReference type="AlphaFoldDB" id="A0A0U2VKT4"/>
<accession>A0A0U2VKT4</accession>
<organism evidence="1 2">
    <name type="scientific">Myroides odoratimimus</name>
    <dbReference type="NCBI Taxonomy" id="76832"/>
    <lineage>
        <taxon>Bacteria</taxon>
        <taxon>Pseudomonadati</taxon>
        <taxon>Bacteroidota</taxon>
        <taxon>Flavobacteriia</taxon>
        <taxon>Flavobacteriales</taxon>
        <taxon>Flavobacteriaceae</taxon>
        <taxon>Myroides</taxon>
    </lineage>
</organism>
<dbReference type="Proteomes" id="UP000069030">
    <property type="component" value="Chromosome"/>
</dbReference>
<proteinExistence type="predicted"/>
<reference evidence="1 2" key="1">
    <citation type="journal article" date="2016" name="J. Zhejiang Univ. Sci. B">
        <title>Antibiotic resistance mechanisms of Myroides sp.</title>
        <authorList>
            <person name="Hu S."/>
            <person name="Yuan S."/>
            <person name="Qu H."/>
            <person name="Jiang T."/>
            <person name="Zhou Y."/>
            <person name="Wang M."/>
            <person name="Ming D."/>
        </authorList>
    </citation>
    <scope>NUCLEOTIDE SEQUENCE [LARGE SCALE GENOMIC DNA]</scope>
    <source>
        <strain evidence="1 2">PR63039</strain>
    </source>
</reference>
<dbReference type="EMBL" id="CP013690">
    <property type="protein sequence ID" value="ALU26404.1"/>
    <property type="molecule type" value="Genomic_DNA"/>
</dbReference>
<sequence>MSENSRLSYFFVTLRRVSRKRKRNNNKKSMKKLVLFGALALAVASCKPTMDTKSQVGIKGNWTLTDIKHIGGEFVKVSSFNIADSQCFIGSQWKFVSNNNTGVVELTKGGDCPSFASDFKWTVTPNGNFEFKFVDEGVKAKNVTTGYSLRVKNQTANTFELVDKFYAGGQSYDVTYRFTKN</sequence>
<name>A0A0U2VKT4_9FLAO</name>
<dbReference type="RefSeq" id="WP_006257064.1">
    <property type="nucleotide sequence ID" value="NZ_BCMQ01000006.1"/>
</dbReference>